<dbReference type="Pfam" id="PF08780">
    <property type="entry name" value="NTase_sub_bind"/>
    <property type="match status" value="1"/>
</dbReference>
<gene>
    <name evidence="1" type="ORF">KMW28_13730</name>
</gene>
<keyword evidence="2" id="KW-1185">Reference proteome</keyword>
<sequence>MEQLRYQQRFENFKRAFAQLERFMQHPNLNEMEAQGLIKAFEYTYELSWKVLQDYLKEVKGYVDISGPNPVIKQSFQDNIISNGTDWMKMHKSRNLTSHVYDEEIANDIVQDIRSIYFGLFLDFKNKIEAEIKLS</sequence>
<dbReference type="Proteomes" id="UP000678679">
    <property type="component" value="Chromosome 1"/>
</dbReference>
<dbReference type="InterPro" id="IPR010235">
    <property type="entry name" value="HepT"/>
</dbReference>
<dbReference type="NCBIfam" id="TIGR01987">
    <property type="entry name" value="HI0074"/>
    <property type="match status" value="1"/>
</dbReference>
<accession>A0AAX1N3U1</accession>
<proteinExistence type="predicted"/>
<protein>
    <submittedName>
        <fullName evidence="1">HI0074 family nucleotidyltransferase substrate-binding subunit</fullName>
    </submittedName>
</protein>
<dbReference type="RefSeq" id="WP_169666243.1">
    <property type="nucleotide sequence ID" value="NZ_CP076132.1"/>
</dbReference>
<evidence type="ECO:0000313" key="1">
    <source>
        <dbReference type="EMBL" id="QWG00712.1"/>
    </source>
</evidence>
<dbReference type="SUPFAM" id="SSF81593">
    <property type="entry name" value="Nucleotidyltransferase substrate binding subunit/domain"/>
    <property type="match status" value="1"/>
</dbReference>
<name>A0AAX1N3U1_9BACT</name>
<dbReference type="Gene3D" id="1.20.120.330">
    <property type="entry name" value="Nucleotidyltransferases domain 2"/>
    <property type="match status" value="1"/>
</dbReference>
<dbReference type="EMBL" id="CP076132">
    <property type="protein sequence ID" value="QWG00712.1"/>
    <property type="molecule type" value="Genomic_DNA"/>
</dbReference>
<reference evidence="1 2" key="1">
    <citation type="submission" date="2021-05" db="EMBL/GenBank/DDBJ databases">
        <title>Comparative genomic studies on the polysaccharide-degrading batcterial strains of the Flammeovirga genus.</title>
        <authorList>
            <person name="Zewei F."/>
            <person name="Zheng Z."/>
            <person name="Yu L."/>
            <person name="Ruyue G."/>
            <person name="Yanhong M."/>
            <person name="Yuanyuan C."/>
            <person name="Jingyan G."/>
            <person name="Wenjun H."/>
        </authorList>
    </citation>
    <scope>NUCLEOTIDE SEQUENCE [LARGE SCALE GENOMIC DNA]</scope>
    <source>
        <strain evidence="1 2">NBRC:100898</strain>
    </source>
</reference>
<dbReference type="KEGG" id="fya:KMW28_13730"/>
<evidence type="ECO:0000313" key="2">
    <source>
        <dbReference type="Proteomes" id="UP000678679"/>
    </source>
</evidence>
<dbReference type="AlphaFoldDB" id="A0AAX1N3U1"/>
<organism evidence="1 2">
    <name type="scientific">Flammeovirga yaeyamensis</name>
    <dbReference type="NCBI Taxonomy" id="367791"/>
    <lineage>
        <taxon>Bacteria</taxon>
        <taxon>Pseudomonadati</taxon>
        <taxon>Bacteroidota</taxon>
        <taxon>Cytophagia</taxon>
        <taxon>Cytophagales</taxon>
        <taxon>Flammeovirgaceae</taxon>
        <taxon>Flammeovirga</taxon>
    </lineage>
</organism>